<dbReference type="PANTHER" id="PTHR43856">
    <property type="entry name" value="CARDIOLIPIN HYDROLASE"/>
    <property type="match status" value="1"/>
</dbReference>
<dbReference type="GO" id="GO:0016891">
    <property type="term" value="F:RNA endonuclease activity producing 5'-phosphomonoesters, hydrolytic mechanism"/>
    <property type="evidence" value="ECO:0007669"/>
    <property type="project" value="TreeGrafter"/>
</dbReference>
<protein>
    <recommendedName>
        <fullName evidence="5">Mitochondrial cardiolipin hydrolase</fullName>
    </recommendedName>
    <alternativeName>
        <fullName evidence="6">Mitochondrial phospholipase</fullName>
    </alternativeName>
</protein>
<evidence type="ECO:0000256" key="3">
    <source>
        <dbReference type="ARBA" id="ARBA00023098"/>
    </source>
</evidence>
<proteinExistence type="inferred from homology"/>
<feature type="transmembrane region" description="Helical" evidence="7">
    <location>
        <begin position="15"/>
        <end position="36"/>
    </location>
</feature>
<keyword evidence="2" id="KW-0442">Lipid degradation</keyword>
<dbReference type="EMBL" id="JARQZJ010000040">
    <property type="protein sequence ID" value="KAK9877192.1"/>
    <property type="molecule type" value="Genomic_DNA"/>
</dbReference>
<keyword evidence="1" id="KW-0378">Hydrolase</keyword>
<sequence>MINFSLSSKQLNSHAFILLKCVIILVPPYIVCKYLYVRYKDDRKRYEEAVLFRKRHNCVVMYRSGKGHSGWPTLISANNISIKNIDLLYEPFMYFIDTAKKSLDIAIMSISVKPIIDALINAHKRGIKIRVISNFYTNVGKTNYYKEMKRQNIPIMFYVSTDKTDSIMHTKFIVKDFDDTDGGYLLTGSFNLTLTAFTSNYEDVVFTSNRVIVEDFHKNFEEMWQYFISDNTRAFNRLILENAGFLP</sequence>
<keyword evidence="3" id="KW-0443">Lipid metabolism</keyword>
<dbReference type="GO" id="GO:0016042">
    <property type="term" value="P:lipid catabolic process"/>
    <property type="evidence" value="ECO:0007669"/>
    <property type="project" value="UniProtKB-KW"/>
</dbReference>
<dbReference type="InterPro" id="IPR025202">
    <property type="entry name" value="PLD-like_dom"/>
</dbReference>
<evidence type="ECO:0000256" key="5">
    <source>
        <dbReference type="ARBA" id="ARBA00040549"/>
    </source>
</evidence>
<evidence type="ECO:0000256" key="4">
    <source>
        <dbReference type="ARBA" id="ARBA00038012"/>
    </source>
</evidence>
<evidence type="ECO:0000259" key="8">
    <source>
        <dbReference type="PROSITE" id="PS50035"/>
    </source>
</evidence>
<dbReference type="GO" id="GO:0034587">
    <property type="term" value="P:piRNA processing"/>
    <property type="evidence" value="ECO:0007669"/>
    <property type="project" value="TreeGrafter"/>
</dbReference>
<gene>
    <name evidence="9" type="ORF">WA026_016940</name>
</gene>
<evidence type="ECO:0000256" key="1">
    <source>
        <dbReference type="ARBA" id="ARBA00022801"/>
    </source>
</evidence>
<keyword evidence="7" id="KW-1133">Transmembrane helix</keyword>
<dbReference type="Proteomes" id="UP001431783">
    <property type="component" value="Unassembled WGS sequence"/>
</dbReference>
<keyword evidence="10" id="KW-1185">Reference proteome</keyword>
<accession>A0AAW1U942</accession>
<evidence type="ECO:0000313" key="9">
    <source>
        <dbReference type="EMBL" id="KAK9877192.1"/>
    </source>
</evidence>
<name>A0AAW1U942_9CUCU</name>
<keyword evidence="7" id="KW-0812">Transmembrane</keyword>
<evidence type="ECO:0000256" key="2">
    <source>
        <dbReference type="ARBA" id="ARBA00022963"/>
    </source>
</evidence>
<feature type="domain" description="PLD phosphodiesterase" evidence="8">
    <location>
        <begin position="164"/>
        <end position="196"/>
    </location>
</feature>
<keyword evidence="7" id="KW-0472">Membrane</keyword>
<dbReference type="InterPro" id="IPR051406">
    <property type="entry name" value="PLD_domain"/>
</dbReference>
<evidence type="ECO:0000313" key="10">
    <source>
        <dbReference type="Proteomes" id="UP001431783"/>
    </source>
</evidence>
<dbReference type="Pfam" id="PF13091">
    <property type="entry name" value="PLDc_2"/>
    <property type="match status" value="1"/>
</dbReference>
<dbReference type="InterPro" id="IPR001736">
    <property type="entry name" value="PLipase_D/transphosphatidylase"/>
</dbReference>
<dbReference type="PROSITE" id="PS50035">
    <property type="entry name" value="PLD"/>
    <property type="match status" value="1"/>
</dbReference>
<evidence type="ECO:0000256" key="6">
    <source>
        <dbReference type="ARBA" id="ARBA00043167"/>
    </source>
</evidence>
<dbReference type="PANTHER" id="PTHR43856:SF1">
    <property type="entry name" value="MITOCHONDRIAL CARDIOLIPIN HYDROLASE"/>
    <property type="match status" value="1"/>
</dbReference>
<evidence type="ECO:0000256" key="7">
    <source>
        <dbReference type="SAM" id="Phobius"/>
    </source>
</evidence>
<comment type="similarity">
    <text evidence="4">Belongs to the phospholipase D family. MitoPLD/Zucchini subfamily.</text>
</comment>
<reference evidence="9 10" key="1">
    <citation type="submission" date="2023-03" db="EMBL/GenBank/DDBJ databases">
        <title>Genome insight into feeding habits of ladybird beetles.</title>
        <authorList>
            <person name="Li H.-S."/>
            <person name="Huang Y.-H."/>
            <person name="Pang H."/>
        </authorList>
    </citation>
    <scope>NUCLEOTIDE SEQUENCE [LARGE SCALE GENOMIC DNA]</scope>
    <source>
        <strain evidence="9">SYSU_2023b</strain>
        <tissue evidence="9">Whole body</tissue>
    </source>
</reference>
<dbReference type="GO" id="GO:0005739">
    <property type="term" value="C:mitochondrion"/>
    <property type="evidence" value="ECO:0007669"/>
    <property type="project" value="TreeGrafter"/>
</dbReference>
<dbReference type="SUPFAM" id="SSF56024">
    <property type="entry name" value="Phospholipase D/nuclease"/>
    <property type="match status" value="1"/>
</dbReference>
<dbReference type="Gene3D" id="3.30.870.10">
    <property type="entry name" value="Endonuclease Chain A"/>
    <property type="match status" value="1"/>
</dbReference>
<dbReference type="AlphaFoldDB" id="A0AAW1U942"/>
<comment type="caution">
    <text evidence="9">The sequence shown here is derived from an EMBL/GenBank/DDBJ whole genome shotgun (WGS) entry which is preliminary data.</text>
</comment>
<organism evidence="9 10">
    <name type="scientific">Henosepilachna vigintioctopunctata</name>
    <dbReference type="NCBI Taxonomy" id="420089"/>
    <lineage>
        <taxon>Eukaryota</taxon>
        <taxon>Metazoa</taxon>
        <taxon>Ecdysozoa</taxon>
        <taxon>Arthropoda</taxon>
        <taxon>Hexapoda</taxon>
        <taxon>Insecta</taxon>
        <taxon>Pterygota</taxon>
        <taxon>Neoptera</taxon>
        <taxon>Endopterygota</taxon>
        <taxon>Coleoptera</taxon>
        <taxon>Polyphaga</taxon>
        <taxon>Cucujiformia</taxon>
        <taxon>Coccinelloidea</taxon>
        <taxon>Coccinellidae</taxon>
        <taxon>Epilachninae</taxon>
        <taxon>Epilachnini</taxon>
        <taxon>Henosepilachna</taxon>
    </lineage>
</organism>